<feature type="region of interest" description="Disordered" evidence="1">
    <location>
        <begin position="42"/>
        <end position="78"/>
    </location>
</feature>
<reference evidence="2 3" key="1">
    <citation type="journal article" date="2013" name="PLoS Genet.">
        <title>Distinctive expansion of potential virulence genes in the genome of the oomycete fish pathogen Saprolegnia parasitica.</title>
        <authorList>
            <person name="Jiang R.H."/>
            <person name="de Bruijn I."/>
            <person name="Haas B.J."/>
            <person name="Belmonte R."/>
            <person name="Lobach L."/>
            <person name="Christie J."/>
            <person name="van den Ackerveken G."/>
            <person name="Bottin A."/>
            <person name="Bulone V."/>
            <person name="Diaz-Moreno S.M."/>
            <person name="Dumas B."/>
            <person name="Fan L."/>
            <person name="Gaulin E."/>
            <person name="Govers F."/>
            <person name="Grenville-Briggs L.J."/>
            <person name="Horner N.R."/>
            <person name="Levin J.Z."/>
            <person name="Mammella M."/>
            <person name="Meijer H.J."/>
            <person name="Morris P."/>
            <person name="Nusbaum C."/>
            <person name="Oome S."/>
            <person name="Phillips A.J."/>
            <person name="van Rooyen D."/>
            <person name="Rzeszutek E."/>
            <person name="Saraiva M."/>
            <person name="Secombes C.J."/>
            <person name="Seidl M.F."/>
            <person name="Snel B."/>
            <person name="Stassen J.H."/>
            <person name="Sykes S."/>
            <person name="Tripathy S."/>
            <person name="van den Berg H."/>
            <person name="Vega-Arreguin J.C."/>
            <person name="Wawra S."/>
            <person name="Young S.K."/>
            <person name="Zeng Q."/>
            <person name="Dieguez-Uribeondo J."/>
            <person name="Russ C."/>
            <person name="Tyler B.M."/>
            <person name="van West P."/>
        </authorList>
    </citation>
    <scope>NUCLEOTIDE SEQUENCE [LARGE SCALE GENOMIC DNA]</scope>
    <source>
        <strain evidence="2 3">CBS 223.65</strain>
    </source>
</reference>
<dbReference type="GeneID" id="24124123"/>
<accession>A0A067D5W3</accession>
<dbReference type="KEGG" id="spar:SPRG_01538"/>
<name>A0A067D5W3_SAPPC</name>
<keyword evidence="3" id="KW-1185">Reference proteome</keyword>
<protein>
    <submittedName>
        <fullName evidence="2">Uncharacterized protein</fullName>
    </submittedName>
</protein>
<proteinExistence type="predicted"/>
<dbReference type="Proteomes" id="UP000030745">
    <property type="component" value="Unassembled WGS sequence"/>
</dbReference>
<evidence type="ECO:0000313" key="2">
    <source>
        <dbReference type="EMBL" id="KDO34402.1"/>
    </source>
</evidence>
<organism evidence="2 3">
    <name type="scientific">Saprolegnia parasitica (strain CBS 223.65)</name>
    <dbReference type="NCBI Taxonomy" id="695850"/>
    <lineage>
        <taxon>Eukaryota</taxon>
        <taxon>Sar</taxon>
        <taxon>Stramenopiles</taxon>
        <taxon>Oomycota</taxon>
        <taxon>Saprolegniomycetes</taxon>
        <taxon>Saprolegniales</taxon>
        <taxon>Saprolegniaceae</taxon>
        <taxon>Saprolegnia</taxon>
    </lineage>
</organism>
<gene>
    <name evidence="2" type="ORF">SPRG_01538</name>
</gene>
<dbReference type="VEuPathDB" id="FungiDB:SPRG_01538"/>
<dbReference type="AlphaFoldDB" id="A0A067D5W3"/>
<dbReference type="EMBL" id="KK583191">
    <property type="protein sequence ID" value="KDO34402.1"/>
    <property type="molecule type" value="Genomic_DNA"/>
</dbReference>
<dbReference type="RefSeq" id="XP_012195137.1">
    <property type="nucleotide sequence ID" value="XM_012339747.1"/>
</dbReference>
<evidence type="ECO:0000256" key="1">
    <source>
        <dbReference type="SAM" id="MobiDB-lite"/>
    </source>
</evidence>
<evidence type="ECO:0000313" key="3">
    <source>
        <dbReference type="Proteomes" id="UP000030745"/>
    </source>
</evidence>
<feature type="non-terminal residue" evidence="2">
    <location>
        <position position="127"/>
    </location>
</feature>
<sequence length="127" mass="14242">MPMDGKHTTRAGASVIRGNACTLWNGAMPLVDRIKRQPIRGVDAGSASASTRPSPWRRESAVRRGAAEGPRHERVGRQCDVDTQHPIVWLHHFLLDRGGNSRSRSFSLPLGRRMHEPYRAWECTSFS</sequence>
<feature type="compositionally biased region" description="Basic and acidic residues" evidence="1">
    <location>
        <begin position="56"/>
        <end position="78"/>
    </location>
</feature>